<proteinExistence type="predicted"/>
<evidence type="ECO:0000313" key="2">
    <source>
        <dbReference type="Proteomes" id="UP000002753"/>
    </source>
</evidence>
<reference evidence="2" key="2">
    <citation type="journal article" date="2011" name="G3 (Bethesda)">
        <title>The awesome power of yeast evolutionary genetics: New genome sequences and strain resources for the Saccharomyces sensu stricto genus.</title>
        <authorList>
            <person name="Scannell D.R."/>
            <person name="Zill O.A."/>
            <person name="Rokas A."/>
            <person name="Payen C."/>
            <person name="Dunham M.J."/>
            <person name="Eisen M.B."/>
            <person name="Rine J."/>
            <person name="Johnston M."/>
            <person name="Hittinger C.T."/>
        </authorList>
    </citation>
    <scope>GENOME REANNOTATION</scope>
    <source>
        <strain evidence="2">ATCC MYA-4449 / AS 2.2408 / CBS 8840 / NBRC 1802 / NCYC 2889</strain>
    </source>
</reference>
<reference evidence="1 2" key="1">
    <citation type="journal article" date="2003" name="Science">
        <title>Finding functional features in Saccharomyces genomes by phylogenetic footprinting.</title>
        <authorList>
            <person name="Cliften P.F."/>
            <person name="Sudarsanam P."/>
            <person name="Desikan A."/>
            <person name="Fulton L."/>
            <person name="Fulton B."/>
            <person name="Majors J."/>
            <person name="Waterston R."/>
            <person name="Cohen B.A."/>
            <person name="Johnston M."/>
        </authorList>
    </citation>
    <scope>NUCLEOTIDE SEQUENCE [LARGE SCALE GENOMIC DNA]</scope>
    <source>
        <strain evidence="2">ATCC MYA-4449 / AS 2.2408 / CBS 8840 / NBRC 1802 / NCYC 2889</strain>
    </source>
</reference>
<organism evidence="1 2">
    <name type="scientific">Saccharomyces kudriavzevii (strain ATCC MYA-4449 / AS 2.2408 / CBS 8840 / NBRC 1802 / NCYC 2889)</name>
    <name type="common">Yeast</name>
    <dbReference type="NCBI Taxonomy" id="226230"/>
    <lineage>
        <taxon>Eukaryota</taxon>
        <taxon>Fungi</taxon>
        <taxon>Dikarya</taxon>
        <taxon>Ascomycota</taxon>
        <taxon>Saccharomycotina</taxon>
        <taxon>Saccharomycetes</taxon>
        <taxon>Saccharomycetales</taxon>
        <taxon>Saccharomycetaceae</taxon>
        <taxon>Saccharomyces</taxon>
    </lineage>
</organism>
<dbReference type="HOGENOM" id="CLU_2962167_0_0_1"/>
<sequence length="59" mass="7004">MTAPQFAHAQRIHYTVFLSCRRVIRVKNTFHFVTFIRQRIGNKRRKKMGAVPPVTFTFP</sequence>
<keyword evidence="2" id="KW-1185">Reference proteome</keyword>
<name>J6EIE2_SACK1</name>
<comment type="caution">
    <text evidence="1">The sequence shown here is derived from an EMBL/GenBank/DDBJ whole genome shotgun (WGS) entry which is preliminary data.</text>
</comment>
<protein>
    <submittedName>
        <fullName evidence="1">ORC3-like protein</fullName>
    </submittedName>
</protein>
<evidence type="ECO:0000313" key="1">
    <source>
        <dbReference type="EMBL" id="EJT43689.1"/>
    </source>
</evidence>
<dbReference type="EMBL" id="AACI03000550">
    <property type="protein sequence ID" value="EJT43689.1"/>
    <property type="molecule type" value="Genomic_DNA"/>
</dbReference>
<dbReference type="AlphaFoldDB" id="J6EIE2"/>
<dbReference type="Proteomes" id="UP000002753">
    <property type="component" value="Unassembled WGS sequence"/>
</dbReference>
<gene>
    <name evidence="1" type="primary">YLL004W</name>
    <name evidence="1" type="ORF">SKUD_127601</name>
</gene>
<accession>J6EIE2</accession>